<organism evidence="1 2">
    <name type="scientific">Schizosaccharomyces cryophilus (strain OY26 / ATCC MYA-4695 / CBS 11777 / NBRC 106824 / NRRL Y48691)</name>
    <name type="common">Fission yeast</name>
    <dbReference type="NCBI Taxonomy" id="653667"/>
    <lineage>
        <taxon>Eukaryota</taxon>
        <taxon>Fungi</taxon>
        <taxon>Dikarya</taxon>
        <taxon>Ascomycota</taxon>
        <taxon>Taphrinomycotina</taxon>
        <taxon>Schizosaccharomycetes</taxon>
        <taxon>Schizosaccharomycetales</taxon>
        <taxon>Schizosaccharomycetaceae</taxon>
        <taxon>Schizosaccharomyces</taxon>
    </lineage>
</organism>
<protein>
    <submittedName>
        <fullName evidence="1">Uncharacterized protein</fullName>
    </submittedName>
</protein>
<accession>S9X8V0</accession>
<proteinExistence type="predicted"/>
<evidence type="ECO:0000313" key="1">
    <source>
        <dbReference type="EMBL" id="EPY50266.1"/>
    </source>
</evidence>
<dbReference type="GeneID" id="25035358"/>
<gene>
    <name evidence="1" type="ORF">SPOG_01027</name>
</gene>
<reference evidence="1 2" key="1">
    <citation type="journal article" date="2011" name="Science">
        <title>Comparative functional genomics of the fission yeasts.</title>
        <authorList>
            <person name="Rhind N."/>
            <person name="Chen Z."/>
            <person name="Yassour M."/>
            <person name="Thompson D.A."/>
            <person name="Haas B.J."/>
            <person name="Habib N."/>
            <person name="Wapinski I."/>
            <person name="Roy S."/>
            <person name="Lin M.F."/>
            <person name="Heiman D.I."/>
            <person name="Young S.K."/>
            <person name="Furuya K."/>
            <person name="Guo Y."/>
            <person name="Pidoux A."/>
            <person name="Chen H.M."/>
            <person name="Robbertse B."/>
            <person name="Goldberg J.M."/>
            <person name="Aoki K."/>
            <person name="Bayne E.H."/>
            <person name="Berlin A.M."/>
            <person name="Desjardins C.A."/>
            <person name="Dobbs E."/>
            <person name="Dukaj L."/>
            <person name="Fan L."/>
            <person name="FitzGerald M.G."/>
            <person name="French C."/>
            <person name="Gujja S."/>
            <person name="Hansen K."/>
            <person name="Keifenheim D."/>
            <person name="Levin J.Z."/>
            <person name="Mosher R.A."/>
            <person name="Mueller C.A."/>
            <person name="Pfiffner J."/>
            <person name="Priest M."/>
            <person name="Russ C."/>
            <person name="Smialowska A."/>
            <person name="Swoboda P."/>
            <person name="Sykes S.M."/>
            <person name="Vaughn M."/>
            <person name="Vengrova S."/>
            <person name="Yoder R."/>
            <person name="Zeng Q."/>
            <person name="Allshire R."/>
            <person name="Baulcombe D."/>
            <person name="Birren B.W."/>
            <person name="Brown W."/>
            <person name="Ekwall K."/>
            <person name="Kellis M."/>
            <person name="Leatherwood J."/>
            <person name="Levin H."/>
            <person name="Margalit H."/>
            <person name="Martienssen R."/>
            <person name="Nieduszynski C.A."/>
            <person name="Spatafora J.W."/>
            <person name="Friedman N."/>
            <person name="Dalgaard J.Z."/>
            <person name="Baumann P."/>
            <person name="Niki H."/>
            <person name="Regev A."/>
            <person name="Nusbaum C."/>
        </authorList>
    </citation>
    <scope>NUCLEOTIDE SEQUENCE [LARGE SCALE GENOMIC DNA]</scope>
    <source>
        <strain evidence="2">OY26 / ATCC MYA-4695 / CBS 11777 / NBRC 106824 / NRRL Y48691</strain>
    </source>
</reference>
<dbReference type="EMBL" id="KE546993">
    <property type="protein sequence ID" value="EPY50266.1"/>
    <property type="molecule type" value="Genomic_DNA"/>
</dbReference>
<dbReference type="AlphaFoldDB" id="S9X8V0"/>
<name>S9X8V0_SCHCR</name>
<dbReference type="HOGENOM" id="CLU_2813872_0_0_1"/>
<dbReference type="Proteomes" id="UP000015464">
    <property type="component" value="Unassembled WGS sequence"/>
</dbReference>
<dbReference type="RefSeq" id="XP_013024752.1">
    <property type="nucleotide sequence ID" value="XM_013169298.1"/>
</dbReference>
<sequence>MEKEEEEKKKNKKQLKKEKTCVGFFVYLYTQKNPPRPVATNFDRSVSDAISREKKINAEIRTYEPLG</sequence>
<keyword evidence="2" id="KW-1185">Reference proteome</keyword>
<evidence type="ECO:0000313" key="2">
    <source>
        <dbReference type="Proteomes" id="UP000015464"/>
    </source>
</evidence>